<accession>A0A8H6XER7</accession>
<feature type="compositionally biased region" description="Polar residues" evidence="1">
    <location>
        <begin position="174"/>
        <end position="183"/>
    </location>
</feature>
<feature type="compositionally biased region" description="Polar residues" evidence="1">
    <location>
        <begin position="1"/>
        <end position="10"/>
    </location>
</feature>
<feature type="region of interest" description="Disordered" evidence="1">
    <location>
        <begin position="428"/>
        <end position="471"/>
    </location>
</feature>
<dbReference type="AlphaFoldDB" id="A0A8H6XER7"/>
<evidence type="ECO:0000313" key="3">
    <source>
        <dbReference type="Proteomes" id="UP000620124"/>
    </source>
</evidence>
<feature type="region of interest" description="Disordered" evidence="1">
    <location>
        <begin position="204"/>
        <end position="223"/>
    </location>
</feature>
<feature type="region of interest" description="Disordered" evidence="1">
    <location>
        <begin position="493"/>
        <end position="515"/>
    </location>
</feature>
<gene>
    <name evidence="2" type="ORF">MVEN_01926100</name>
</gene>
<keyword evidence="3" id="KW-1185">Reference proteome</keyword>
<dbReference type="OrthoDB" id="2649166at2759"/>
<dbReference type="Proteomes" id="UP000620124">
    <property type="component" value="Unassembled WGS sequence"/>
</dbReference>
<feature type="compositionally biased region" description="Polar residues" evidence="1">
    <location>
        <begin position="21"/>
        <end position="35"/>
    </location>
</feature>
<comment type="caution">
    <text evidence="2">The sequence shown here is derived from an EMBL/GenBank/DDBJ whole genome shotgun (WGS) entry which is preliminary data.</text>
</comment>
<dbReference type="EMBL" id="JACAZI010000019">
    <property type="protein sequence ID" value="KAF7340080.1"/>
    <property type="molecule type" value="Genomic_DNA"/>
</dbReference>
<sequence>MNDEGTSSSEPGPLRGDIGTSYPSPISSAGSPNMEETNRQPGAETLGQGYRPADARGHSLRAASDALQAAYRRIRQVRRNLVELTNDEPLLPSPHSLNGDIGPNHSALLLTTSPVEEASDNDDTIDFQRIRANLAAVDRQTQEYLDRFAPGSWSDHQPPSNVDLPRPRRHVQLPSPSSSSVEPHQQPAIRRSMLESQLARRRELYNSDDPSNPSTSLGRRVAAREAAWPSRAVDTPPQPPMDPILRAVEMERELIHLRAMNQQRRTDPGVAAARADALSRAEMIRATRSLDMEIPADGAPIAPLPKRDKIPTIPNPPASAHPDSRLSILSNFSVQNLPTPTSAISRDRPLLFEEPLSYTGQRRESADIVDSPIGAERSYFIHRRVNADGDELVHNINLEWDDEDPLSWLTSRESQDLSAYPRRRFFDAHERSDTRAPRAPPSLPEPRRRGWARLDPDGNAIPSDEEEELERSRAEYRVQALYQARASAAAVTSRAEWRPPRSVDVPPHPNPDGNLVTRTYIDDHTVREATTSPRVRLNSRDAAGQTRVGFGSVMDSVLAVDNRPSRPRRSSGDNIHIPYDVPYGSSVPFVVDPLPIPLSEMMPPMQAQKGRLTGVRVSRNAGLFGR</sequence>
<feature type="region of interest" description="Disordered" evidence="1">
    <location>
        <begin position="1"/>
        <end position="61"/>
    </location>
</feature>
<feature type="compositionally biased region" description="Polar residues" evidence="1">
    <location>
        <begin position="208"/>
        <end position="217"/>
    </location>
</feature>
<proteinExistence type="predicted"/>
<protein>
    <submittedName>
        <fullName evidence="2">Uncharacterized protein</fullName>
    </submittedName>
</protein>
<feature type="region of interest" description="Disordered" evidence="1">
    <location>
        <begin position="148"/>
        <end position="189"/>
    </location>
</feature>
<organism evidence="2 3">
    <name type="scientific">Mycena venus</name>
    <dbReference type="NCBI Taxonomy" id="2733690"/>
    <lineage>
        <taxon>Eukaryota</taxon>
        <taxon>Fungi</taxon>
        <taxon>Dikarya</taxon>
        <taxon>Basidiomycota</taxon>
        <taxon>Agaricomycotina</taxon>
        <taxon>Agaricomycetes</taxon>
        <taxon>Agaricomycetidae</taxon>
        <taxon>Agaricales</taxon>
        <taxon>Marasmiineae</taxon>
        <taxon>Mycenaceae</taxon>
        <taxon>Mycena</taxon>
    </lineage>
</organism>
<feature type="compositionally biased region" description="Basic and acidic residues" evidence="1">
    <location>
        <begin position="445"/>
        <end position="456"/>
    </location>
</feature>
<reference evidence="2" key="1">
    <citation type="submission" date="2020-05" db="EMBL/GenBank/DDBJ databases">
        <title>Mycena genomes resolve the evolution of fungal bioluminescence.</title>
        <authorList>
            <person name="Tsai I.J."/>
        </authorList>
    </citation>
    <scope>NUCLEOTIDE SEQUENCE</scope>
    <source>
        <strain evidence="2">CCC161011</strain>
    </source>
</reference>
<evidence type="ECO:0000256" key="1">
    <source>
        <dbReference type="SAM" id="MobiDB-lite"/>
    </source>
</evidence>
<evidence type="ECO:0000313" key="2">
    <source>
        <dbReference type="EMBL" id="KAF7340080.1"/>
    </source>
</evidence>
<name>A0A8H6XER7_9AGAR</name>